<dbReference type="HOGENOM" id="CLU_184957_0_0_2"/>
<gene>
    <name evidence="1" type="ORF">MA03_03610</name>
</gene>
<dbReference type="AlphaFoldDB" id="A0A0F7FID1"/>
<dbReference type="InterPro" id="IPR006121">
    <property type="entry name" value="HMA_dom"/>
</dbReference>
<dbReference type="Proteomes" id="UP000067434">
    <property type="component" value="Chromosome"/>
</dbReference>
<accession>A0A0F7FID1</accession>
<dbReference type="SUPFAM" id="SSF55008">
    <property type="entry name" value="HMA, heavy metal-associated domain"/>
    <property type="match status" value="1"/>
</dbReference>
<proteinExistence type="predicted"/>
<dbReference type="EMBL" id="CP009961">
    <property type="protein sequence ID" value="AKG38550.1"/>
    <property type="molecule type" value="Genomic_DNA"/>
</dbReference>
<reference evidence="1 2" key="1">
    <citation type="journal article" date="2015" name="Stand. Genomic Sci.">
        <title>Complete genome sequence of and proposal of Thermofilum uzonense sp. nov. a novel hyperthermophilic crenarchaeon and emended description of the genus Thermofilum.</title>
        <authorList>
            <person name="Toshchakov S.V."/>
            <person name="Korzhenkov A.A."/>
            <person name="Samarov N.I."/>
            <person name="Mazunin I.O."/>
            <person name="Mozhey O.I."/>
            <person name="Shmyr I.S."/>
            <person name="Derbikova K.S."/>
            <person name="Taranov E.A."/>
            <person name="Dominova I.N."/>
            <person name="Bonch-Osmolovskaya E.A."/>
            <person name="Patrushev M.V."/>
            <person name="Podosokorskaya O.A."/>
            <person name="Kublanov I.V."/>
        </authorList>
    </citation>
    <scope>NUCLEOTIDE SEQUENCE [LARGE SCALE GENOMIC DNA]</scope>
    <source>
        <strain evidence="1 2">1807-2</strain>
    </source>
</reference>
<name>A0A0F7FID1_9CREN</name>
<dbReference type="CDD" id="cd00371">
    <property type="entry name" value="HMA"/>
    <property type="match status" value="1"/>
</dbReference>
<sequence length="104" mass="11217">MALGLGAPMKLVTLRVSGIGCASCVAPVKEHFLRIPSVQAVHVLGSRVYLILGDNDNVQRLILDSGAAEYYSIKIEGIEEVSSIQEGLERIRRSDRLVLSLPGS</sequence>
<organism evidence="1 2">
    <name type="scientific">Infirmifilum uzonense</name>
    <dbReference type="NCBI Taxonomy" id="1550241"/>
    <lineage>
        <taxon>Archaea</taxon>
        <taxon>Thermoproteota</taxon>
        <taxon>Thermoprotei</taxon>
        <taxon>Thermofilales</taxon>
        <taxon>Thermofilaceae</taxon>
        <taxon>Infirmifilum</taxon>
    </lineage>
</organism>
<evidence type="ECO:0000313" key="1">
    <source>
        <dbReference type="EMBL" id="AKG38550.1"/>
    </source>
</evidence>
<dbReference type="KEGG" id="thf:MA03_03610"/>
<protein>
    <submittedName>
        <fullName evidence="1">Uncharacterized protein</fullName>
    </submittedName>
</protein>
<evidence type="ECO:0000313" key="2">
    <source>
        <dbReference type="Proteomes" id="UP000067434"/>
    </source>
</evidence>
<dbReference type="GO" id="GO:0046872">
    <property type="term" value="F:metal ion binding"/>
    <property type="evidence" value="ECO:0007669"/>
    <property type="project" value="InterPro"/>
</dbReference>
<dbReference type="Gene3D" id="3.30.70.100">
    <property type="match status" value="1"/>
</dbReference>
<dbReference type="STRING" id="1550241.MA03_03610"/>
<dbReference type="InterPro" id="IPR036163">
    <property type="entry name" value="HMA_dom_sf"/>
</dbReference>
<dbReference type="PATRIC" id="fig|1550241.5.peg.764"/>
<keyword evidence="2" id="KW-1185">Reference proteome</keyword>